<keyword evidence="3 5" id="KW-0479">Metal-binding</keyword>
<dbReference type="InterPro" id="IPR036314">
    <property type="entry name" value="SOD_C_sf"/>
</dbReference>
<dbReference type="PIRSF" id="PIRSF000349">
    <property type="entry name" value="SODismutase"/>
    <property type="match status" value="1"/>
</dbReference>
<dbReference type="Pfam" id="PF02777">
    <property type="entry name" value="Sod_Fe_C"/>
    <property type="match status" value="1"/>
</dbReference>
<feature type="binding site" evidence="5">
    <location>
        <position position="165"/>
    </location>
    <ligand>
        <name>Mn(2+)</name>
        <dbReference type="ChEBI" id="CHEBI:29035"/>
    </ligand>
</feature>
<dbReference type="PRINTS" id="PR01703">
    <property type="entry name" value="MNSODISMTASE"/>
</dbReference>
<evidence type="ECO:0000256" key="2">
    <source>
        <dbReference type="ARBA" id="ARBA00012682"/>
    </source>
</evidence>
<keyword evidence="10" id="KW-1185">Reference proteome</keyword>
<comment type="caution">
    <text evidence="9">The sequence shown here is derived from an EMBL/GenBank/DDBJ whole genome shotgun (WGS) entry which is preliminary data.</text>
</comment>
<sequence>MKHTLPELPYSYDALEPYVDKETMTIHHTKHHAAYVNNLNAALENYPELQEKTLHELLTSLDSLPQDVYWAVRNNGGGHYNHTLFWNTMGQSHGSDPEGELREKLDEAFGSLDSFKELFAKAAMQRFGSGWAWLVKDNNGKLSVVSTANQDTPLSDGLKPLLGLDVWEHAYYLKYNNRRADYVDAWWSVVNWQIVAKRYEEA</sequence>
<dbReference type="FunFam" id="1.10.287.990:FF:000001">
    <property type="entry name" value="Superoxide dismutase"/>
    <property type="match status" value="1"/>
</dbReference>
<evidence type="ECO:0000259" key="8">
    <source>
        <dbReference type="Pfam" id="PF02777"/>
    </source>
</evidence>
<dbReference type="Gene3D" id="3.55.40.20">
    <property type="entry name" value="Iron/manganese superoxide dismutase, C-terminal domain"/>
    <property type="match status" value="1"/>
</dbReference>
<dbReference type="AlphaFoldDB" id="A0A0L6JKE7"/>
<comment type="function">
    <text evidence="6">Destroys radicals which are normally produced within the cells and which are toxic to biological systems.</text>
</comment>
<dbReference type="Gene3D" id="1.10.287.990">
    <property type="entry name" value="Fe,Mn superoxide dismutase (SOD) domain"/>
    <property type="match status" value="1"/>
</dbReference>
<feature type="domain" description="Manganese/iron superoxide dismutase C-terminal" evidence="8">
    <location>
        <begin position="97"/>
        <end position="198"/>
    </location>
</feature>
<dbReference type="OrthoDB" id="9803125at2"/>
<evidence type="ECO:0000313" key="10">
    <source>
        <dbReference type="Proteomes" id="UP000036923"/>
    </source>
</evidence>
<feature type="binding site" evidence="5">
    <location>
        <position position="27"/>
    </location>
    <ligand>
        <name>Mn(2+)</name>
        <dbReference type="ChEBI" id="CHEBI:29035"/>
    </ligand>
</feature>
<dbReference type="GO" id="GO:0005737">
    <property type="term" value="C:cytoplasm"/>
    <property type="evidence" value="ECO:0007669"/>
    <property type="project" value="TreeGrafter"/>
</dbReference>
<proteinExistence type="inferred from homology"/>
<dbReference type="InterPro" id="IPR036324">
    <property type="entry name" value="Mn/Fe_SOD_N_sf"/>
</dbReference>
<name>A0A0L6JKE7_9FIRM</name>
<comment type="similarity">
    <text evidence="1 6">Belongs to the iron/manganese superoxide dismutase family.</text>
</comment>
<dbReference type="InterPro" id="IPR019833">
    <property type="entry name" value="Mn/Fe_SOD_BS"/>
</dbReference>
<evidence type="ECO:0000256" key="5">
    <source>
        <dbReference type="PIRSR" id="PIRSR000349-1"/>
    </source>
</evidence>
<evidence type="ECO:0000313" key="9">
    <source>
        <dbReference type="EMBL" id="KNY26244.1"/>
    </source>
</evidence>
<protein>
    <recommendedName>
        <fullName evidence="2 6">Superoxide dismutase</fullName>
        <ecNumber evidence="2 6">1.15.1.1</ecNumber>
    </recommendedName>
</protein>
<dbReference type="InterPro" id="IPR019831">
    <property type="entry name" value="Mn/Fe_SOD_N"/>
</dbReference>
<accession>A0A0L6JKE7</accession>
<keyword evidence="4 6" id="KW-0560">Oxidoreductase</keyword>
<dbReference type="Proteomes" id="UP000036923">
    <property type="component" value="Unassembled WGS sequence"/>
</dbReference>
<dbReference type="SUPFAM" id="SSF54719">
    <property type="entry name" value="Fe,Mn superoxide dismutase (SOD), C-terminal domain"/>
    <property type="match status" value="1"/>
</dbReference>
<dbReference type="FunFam" id="3.55.40.20:FF:000001">
    <property type="entry name" value="Superoxide dismutase"/>
    <property type="match status" value="1"/>
</dbReference>
<dbReference type="STRING" id="398512.Bccel_1506"/>
<organism evidence="9 10">
    <name type="scientific">Pseudobacteroides cellulosolvens ATCC 35603 = DSM 2933</name>
    <dbReference type="NCBI Taxonomy" id="398512"/>
    <lineage>
        <taxon>Bacteria</taxon>
        <taxon>Bacillati</taxon>
        <taxon>Bacillota</taxon>
        <taxon>Clostridia</taxon>
        <taxon>Eubacteriales</taxon>
        <taxon>Oscillospiraceae</taxon>
        <taxon>Pseudobacteroides</taxon>
    </lineage>
</organism>
<evidence type="ECO:0000256" key="1">
    <source>
        <dbReference type="ARBA" id="ARBA00008714"/>
    </source>
</evidence>
<dbReference type="PROSITE" id="PS00088">
    <property type="entry name" value="SOD_MN"/>
    <property type="match status" value="1"/>
</dbReference>
<dbReference type="InterPro" id="IPR001189">
    <property type="entry name" value="Mn/Fe_SOD"/>
</dbReference>
<dbReference type="RefSeq" id="WP_036942256.1">
    <property type="nucleotide sequence ID" value="NZ_JQKC01000018.1"/>
</dbReference>
<evidence type="ECO:0000259" key="7">
    <source>
        <dbReference type="Pfam" id="PF00081"/>
    </source>
</evidence>
<reference evidence="10" key="1">
    <citation type="submission" date="2015-07" db="EMBL/GenBank/DDBJ databases">
        <title>Near-Complete Genome Sequence of the Cellulolytic Bacterium Bacteroides (Pseudobacteroides) cellulosolvens ATCC 35603.</title>
        <authorList>
            <person name="Dassa B."/>
            <person name="Utturkar S.M."/>
            <person name="Klingeman D.M."/>
            <person name="Hurt R.A."/>
            <person name="Keller M."/>
            <person name="Xu J."/>
            <person name="Reddy Y.H.K."/>
            <person name="Borovok I."/>
            <person name="Grinberg I.R."/>
            <person name="Lamed R."/>
            <person name="Zhivin O."/>
            <person name="Bayer E.A."/>
            <person name="Brown S.D."/>
        </authorList>
    </citation>
    <scope>NUCLEOTIDE SEQUENCE [LARGE SCALE GENOMIC DNA]</scope>
    <source>
        <strain evidence="10">DSM 2933</strain>
    </source>
</reference>
<dbReference type="SUPFAM" id="SSF46609">
    <property type="entry name" value="Fe,Mn superoxide dismutase (SOD), N-terminal domain"/>
    <property type="match status" value="1"/>
</dbReference>
<evidence type="ECO:0000256" key="6">
    <source>
        <dbReference type="RuleBase" id="RU000414"/>
    </source>
</evidence>
<dbReference type="Pfam" id="PF00081">
    <property type="entry name" value="Sod_Fe_N"/>
    <property type="match status" value="1"/>
</dbReference>
<dbReference type="EC" id="1.15.1.1" evidence="2 6"/>
<dbReference type="eggNOG" id="COG0605">
    <property type="taxonomic scope" value="Bacteria"/>
</dbReference>
<dbReference type="InterPro" id="IPR019832">
    <property type="entry name" value="Mn/Fe_SOD_C"/>
</dbReference>
<gene>
    <name evidence="9" type="ORF">Bccel_1506</name>
</gene>
<feature type="binding site" evidence="5">
    <location>
        <position position="169"/>
    </location>
    <ligand>
        <name>Mn(2+)</name>
        <dbReference type="ChEBI" id="CHEBI:29035"/>
    </ligand>
</feature>
<feature type="domain" description="Manganese/iron superoxide dismutase N-terminal" evidence="7">
    <location>
        <begin position="2"/>
        <end position="89"/>
    </location>
</feature>
<dbReference type="GO" id="GO:0004784">
    <property type="term" value="F:superoxide dismutase activity"/>
    <property type="evidence" value="ECO:0007669"/>
    <property type="project" value="UniProtKB-EC"/>
</dbReference>
<feature type="binding site" evidence="5">
    <location>
        <position position="82"/>
    </location>
    <ligand>
        <name>Mn(2+)</name>
        <dbReference type="ChEBI" id="CHEBI:29035"/>
    </ligand>
</feature>
<dbReference type="PANTHER" id="PTHR43595">
    <property type="entry name" value="37S RIBOSOMAL PROTEIN S26, MITOCHONDRIAL"/>
    <property type="match status" value="1"/>
</dbReference>
<dbReference type="GO" id="GO:0046872">
    <property type="term" value="F:metal ion binding"/>
    <property type="evidence" value="ECO:0007669"/>
    <property type="project" value="UniProtKB-KW"/>
</dbReference>
<comment type="catalytic activity">
    <reaction evidence="6">
        <text>2 superoxide + 2 H(+) = H2O2 + O2</text>
        <dbReference type="Rhea" id="RHEA:20696"/>
        <dbReference type="ChEBI" id="CHEBI:15378"/>
        <dbReference type="ChEBI" id="CHEBI:15379"/>
        <dbReference type="ChEBI" id="CHEBI:16240"/>
        <dbReference type="ChEBI" id="CHEBI:18421"/>
        <dbReference type="EC" id="1.15.1.1"/>
    </reaction>
</comment>
<dbReference type="EMBL" id="LGTC01000001">
    <property type="protein sequence ID" value="KNY26244.1"/>
    <property type="molecule type" value="Genomic_DNA"/>
</dbReference>
<evidence type="ECO:0000256" key="4">
    <source>
        <dbReference type="ARBA" id="ARBA00023002"/>
    </source>
</evidence>
<dbReference type="PANTHER" id="PTHR43595:SF2">
    <property type="entry name" value="SMALL RIBOSOMAL SUBUNIT PROTEIN MS42"/>
    <property type="match status" value="1"/>
</dbReference>
<dbReference type="PATRIC" id="fig|398512.5.peg.1565"/>
<evidence type="ECO:0000256" key="3">
    <source>
        <dbReference type="ARBA" id="ARBA00022723"/>
    </source>
</evidence>